<gene>
    <name evidence="2" type="ORF">VO63_31175</name>
</gene>
<dbReference type="Proteomes" id="UP000265325">
    <property type="component" value="Unassembled WGS sequence"/>
</dbReference>
<dbReference type="OrthoDB" id="4337967at2"/>
<protein>
    <recommendedName>
        <fullName evidence="4">Collagen alpha 1(II) chain</fullName>
    </recommendedName>
</protein>
<comment type="caution">
    <text evidence="2">The sequence shown here is derived from an EMBL/GenBank/DDBJ whole genome shotgun (WGS) entry which is preliminary data.</text>
</comment>
<dbReference type="AlphaFoldDB" id="A0A2P2GER0"/>
<accession>A0A2P2GER0</accession>
<proteinExistence type="predicted"/>
<feature type="compositionally biased region" description="Low complexity" evidence="1">
    <location>
        <begin position="224"/>
        <end position="254"/>
    </location>
</feature>
<feature type="compositionally biased region" description="Gly residues" evidence="1">
    <location>
        <begin position="333"/>
        <end position="346"/>
    </location>
</feature>
<feature type="region of interest" description="Disordered" evidence="1">
    <location>
        <begin position="180"/>
        <end position="302"/>
    </location>
</feature>
<evidence type="ECO:0000313" key="3">
    <source>
        <dbReference type="Proteomes" id="UP000265325"/>
    </source>
</evidence>
<sequence length="523" mass="52376">MSGNPKTPKAQETALEGLSNEQLLAMLTPLKNGKADLLSQKLKSAGSEIFAIGSELRLRAGLLRWEGDGADAFREWAGATGLATMKLGQYATKAGTCLGDVSQAITEASSGVDGLAKSSAAAKTNYANAQKTLYAANHDPDAGPTAKKDASADMTAAAALRESTRVEAMMKLRSLGQTYTHSGTQINNEPVPEFPPPAGFLGKDWVTPQGYKQLPGETSRRTTRSTGTADSTGTRSRSTGQSDGSVVGSTDGGTARPGGSIDRGTVIPDRNVDLGIDGTTVLPDRPTTPTGPTGTVPPKPDGPTTYPSVVPTVPPTYPGGGGSQRGTVPPSFGGGGGKTIPGGRGVTGPVLTGPGGTAAGRMPRDSGITGGRAVPPSGGRPTGGIPRSTVIGAEGGVTGRGPMGGGAMGPGGTAGGQGGTAAGRRLASETGGVVGGRAAQRPGQTAGRPFTPGGTGLVRGGQSGSGGPGAGQGRPIAGGMHGAGARTGDSRDEERRGERPDYLTEDEETWQQRSRRVVPPVVD</sequence>
<feature type="compositionally biased region" description="Gly residues" evidence="1">
    <location>
        <begin position="453"/>
        <end position="472"/>
    </location>
</feature>
<dbReference type="RefSeq" id="WP_046911441.1">
    <property type="nucleotide sequence ID" value="NZ_BAAAXG010000026.1"/>
</dbReference>
<name>A0A2P2GER0_STREW</name>
<evidence type="ECO:0000313" key="2">
    <source>
        <dbReference type="EMBL" id="KKZ70002.1"/>
    </source>
</evidence>
<keyword evidence="3" id="KW-1185">Reference proteome</keyword>
<evidence type="ECO:0008006" key="4">
    <source>
        <dbReference type="Google" id="ProtNLM"/>
    </source>
</evidence>
<evidence type="ECO:0000256" key="1">
    <source>
        <dbReference type="SAM" id="MobiDB-lite"/>
    </source>
</evidence>
<reference evidence="2 3" key="1">
    <citation type="submission" date="2015-05" db="EMBL/GenBank/DDBJ databases">
        <title>Draft Genome assembly of Streptomyces showdoensis.</title>
        <authorList>
            <person name="Thapa K.K."/>
            <person name="Metsa-Ketela M."/>
        </authorList>
    </citation>
    <scope>NUCLEOTIDE SEQUENCE [LARGE SCALE GENOMIC DNA]</scope>
    <source>
        <strain evidence="2 3">ATCC 15227</strain>
    </source>
</reference>
<feature type="region of interest" description="Disordered" evidence="1">
    <location>
        <begin position="333"/>
        <end position="523"/>
    </location>
</feature>
<organism evidence="2 3">
    <name type="scientific">Streptomyces showdoensis</name>
    <dbReference type="NCBI Taxonomy" id="68268"/>
    <lineage>
        <taxon>Bacteria</taxon>
        <taxon>Bacillati</taxon>
        <taxon>Actinomycetota</taxon>
        <taxon>Actinomycetes</taxon>
        <taxon>Kitasatosporales</taxon>
        <taxon>Streptomycetaceae</taxon>
        <taxon>Streptomyces</taxon>
    </lineage>
</organism>
<dbReference type="EMBL" id="LAQS01000071">
    <property type="protein sequence ID" value="KKZ70002.1"/>
    <property type="molecule type" value="Genomic_DNA"/>
</dbReference>
<feature type="compositionally biased region" description="Basic and acidic residues" evidence="1">
    <location>
        <begin position="488"/>
        <end position="502"/>
    </location>
</feature>
<feature type="compositionally biased region" description="Gly residues" evidence="1">
    <location>
        <begin position="393"/>
        <end position="421"/>
    </location>
</feature>